<name>A0A0B8Q8F9_9VIBR</name>
<comment type="caution">
    <text evidence="1">The sequence shown here is derived from an EMBL/GenBank/DDBJ whole genome shotgun (WGS) entry which is preliminary data.</text>
</comment>
<dbReference type="EMBL" id="BBSC01000001">
    <property type="protein sequence ID" value="GAM73242.1"/>
    <property type="molecule type" value="Genomic_DNA"/>
</dbReference>
<dbReference type="InterPro" id="IPR010260">
    <property type="entry name" value="AlpA"/>
</dbReference>
<organism evidence="1 2">
    <name type="scientific">Vibrio ishigakensis</name>
    <dbReference type="NCBI Taxonomy" id="1481914"/>
    <lineage>
        <taxon>Bacteria</taxon>
        <taxon>Pseudomonadati</taxon>
        <taxon>Pseudomonadota</taxon>
        <taxon>Gammaproteobacteria</taxon>
        <taxon>Vibrionales</taxon>
        <taxon>Vibrionaceae</taxon>
        <taxon>Vibrio</taxon>
    </lineage>
</organism>
<proteinExistence type="predicted"/>
<dbReference type="Gene3D" id="1.10.238.160">
    <property type="match status" value="1"/>
</dbReference>
<protein>
    <submittedName>
        <fullName evidence="1">Uncharacterized protein</fullName>
    </submittedName>
</protein>
<dbReference type="Proteomes" id="UP000031666">
    <property type="component" value="Unassembled WGS sequence"/>
</dbReference>
<accession>A0A0B8Q8F9</accession>
<gene>
    <name evidence="1" type="ORF">JCM19241_2697</name>
</gene>
<reference evidence="1 2" key="1">
    <citation type="submission" date="2015-01" db="EMBL/GenBank/DDBJ databases">
        <title>Vibrio sp. C94 JCM 19241 whole genome shotgun sequence.</title>
        <authorList>
            <person name="Sawabe T."/>
            <person name="Meirelles P."/>
            <person name="Feng G."/>
            <person name="Sayaka M."/>
            <person name="Hattori M."/>
            <person name="Ohkuma M."/>
        </authorList>
    </citation>
    <scope>NUCLEOTIDE SEQUENCE [LARGE SCALE GENOMIC DNA]</scope>
    <source>
        <strain evidence="2">JCM 19241</strain>
    </source>
</reference>
<evidence type="ECO:0000313" key="2">
    <source>
        <dbReference type="Proteomes" id="UP000031666"/>
    </source>
</evidence>
<reference evidence="1 2" key="2">
    <citation type="submission" date="2015-01" db="EMBL/GenBank/DDBJ databases">
        <authorList>
            <consortium name="NBRP consortium"/>
            <person name="Sawabe T."/>
            <person name="Meirelles P."/>
            <person name="Feng G."/>
            <person name="Sayaka M."/>
            <person name="Hattori M."/>
            <person name="Ohkuma M."/>
        </authorList>
    </citation>
    <scope>NUCLEOTIDE SEQUENCE [LARGE SCALE GENOMIC DNA]</scope>
    <source>
        <strain evidence="2">JCM 19241</strain>
    </source>
</reference>
<evidence type="ECO:0000313" key="1">
    <source>
        <dbReference type="EMBL" id="GAM73242.1"/>
    </source>
</evidence>
<dbReference type="Pfam" id="PF05930">
    <property type="entry name" value="Phage_AlpA"/>
    <property type="match status" value="1"/>
</dbReference>
<sequence length="64" mass="7536">MNKKNLRLLNASEVAKTLGISDTKFWRLRRANAFPKPMKVHGGIGWPMYKLEEWIEMEFKNAQD</sequence>
<dbReference type="AlphaFoldDB" id="A0A0B8Q8F9"/>